<protein>
    <submittedName>
        <fullName evidence="1">Uncharacterized protein</fullName>
    </submittedName>
</protein>
<organism evidence="1 2">
    <name type="scientific">Moraxella cuniculi DSM 21768</name>
    <dbReference type="NCBI Taxonomy" id="1122245"/>
    <lineage>
        <taxon>Bacteria</taxon>
        <taxon>Pseudomonadati</taxon>
        <taxon>Pseudomonadota</taxon>
        <taxon>Gammaproteobacteria</taxon>
        <taxon>Moraxellales</taxon>
        <taxon>Moraxellaceae</taxon>
        <taxon>Moraxella</taxon>
    </lineage>
</organism>
<accession>A0A1N7G9A8</accession>
<dbReference type="EMBL" id="FTNU01000026">
    <property type="protein sequence ID" value="SIS09107.1"/>
    <property type="molecule type" value="Genomic_DNA"/>
</dbReference>
<evidence type="ECO:0000313" key="1">
    <source>
        <dbReference type="EMBL" id="SIS09107.1"/>
    </source>
</evidence>
<keyword evidence="2" id="KW-1185">Reference proteome</keyword>
<sequence>MRQRLAVTESFKSNIAKDGSLNKFYVVEFEVQAGVGIREGIAGTMHDGKTGKVMPGGVKQINFVKENPYTHPDKSIIDFDSIKEIK</sequence>
<name>A0A1N7G9A8_9GAMM</name>
<evidence type="ECO:0000313" key="2">
    <source>
        <dbReference type="Proteomes" id="UP000187495"/>
    </source>
</evidence>
<proteinExistence type="predicted"/>
<dbReference type="RefSeq" id="WP_076556205.1">
    <property type="nucleotide sequence ID" value="NZ_FTNU01000026.1"/>
</dbReference>
<reference evidence="2" key="1">
    <citation type="submission" date="2017-01" db="EMBL/GenBank/DDBJ databases">
        <authorList>
            <person name="Varghese N."/>
            <person name="Submissions S."/>
        </authorList>
    </citation>
    <scope>NUCLEOTIDE SEQUENCE [LARGE SCALE GENOMIC DNA]</scope>
    <source>
        <strain evidence="2">DSM 21768</strain>
    </source>
</reference>
<gene>
    <name evidence="1" type="ORF">SAMN02745664_1269</name>
</gene>
<dbReference type="AlphaFoldDB" id="A0A1N7G9A8"/>
<dbReference type="Proteomes" id="UP000187495">
    <property type="component" value="Unassembled WGS sequence"/>
</dbReference>